<accession>A0A7K0I605</accession>
<dbReference type="PANTHER" id="PTHR30250:SF10">
    <property type="entry name" value="LIPOPOLYSACCHARIDE BIOSYNTHESIS PROTEIN WZXC"/>
    <property type="match status" value="1"/>
</dbReference>
<dbReference type="Proteomes" id="UP000432516">
    <property type="component" value="Unassembled WGS sequence"/>
</dbReference>
<keyword evidence="4 7" id="KW-0812">Transmembrane</keyword>
<dbReference type="InterPro" id="IPR050833">
    <property type="entry name" value="Poly_Biosynth_Transport"/>
</dbReference>
<sequence length="227" mass="25529">MSDSVKHRAVKGVMWSAVERFSVQGIQFVLSIVIARLVLPSEYGLIAMLGIFLAIAQTFVDSGFSNALIQKKDRTEVDYSTVFYFNILIALVVYGVLFISAPYIASFYREPELTVVTRWVGLNLLLNGLSIVQRAKLTVCVDFKTQAKASLIAVLMSGLVAVCLAYRDYGVWALVLQSLLSSFLNTLLLWIFSRWLPLWCFSWKSFRSLFSFGSKLLLSGLLHTIYI</sequence>
<keyword evidence="5 7" id="KW-1133">Transmembrane helix</keyword>
<dbReference type="EMBL" id="WKNE01000078">
    <property type="protein sequence ID" value="MRZ57487.1"/>
    <property type="molecule type" value="Genomic_DNA"/>
</dbReference>
<reference evidence="8 9" key="1">
    <citation type="journal article" date="2019" name="Nat. Med.">
        <title>A library of human gut bacterial isolates paired with longitudinal multiomics data enables mechanistic microbiome research.</title>
        <authorList>
            <person name="Poyet M."/>
            <person name="Groussin M."/>
            <person name="Gibbons S.M."/>
            <person name="Avila-Pacheco J."/>
            <person name="Jiang X."/>
            <person name="Kearney S.M."/>
            <person name="Perrotta A.R."/>
            <person name="Berdy B."/>
            <person name="Zhao S."/>
            <person name="Lieberman T.D."/>
            <person name="Swanson P.K."/>
            <person name="Smith M."/>
            <person name="Roesemann S."/>
            <person name="Alexander J.E."/>
            <person name="Rich S.A."/>
            <person name="Livny J."/>
            <person name="Vlamakis H."/>
            <person name="Clish C."/>
            <person name="Bullock K."/>
            <person name="Deik A."/>
            <person name="Scott J."/>
            <person name="Pierce K.A."/>
            <person name="Xavier R.J."/>
            <person name="Alm E.J."/>
        </authorList>
    </citation>
    <scope>NUCLEOTIDE SEQUENCE [LARGE SCALE GENOMIC DNA]</scope>
    <source>
        <strain evidence="8 9">BIOML-A2</strain>
    </source>
</reference>
<dbReference type="PANTHER" id="PTHR30250">
    <property type="entry name" value="PST FAMILY PREDICTED COLANIC ACID TRANSPORTER"/>
    <property type="match status" value="1"/>
</dbReference>
<feature type="transmembrane region" description="Helical" evidence="7">
    <location>
        <begin position="173"/>
        <end position="196"/>
    </location>
</feature>
<feature type="transmembrane region" description="Helical" evidence="7">
    <location>
        <begin position="45"/>
        <end position="69"/>
    </location>
</feature>
<evidence type="ECO:0000256" key="3">
    <source>
        <dbReference type="ARBA" id="ARBA00022475"/>
    </source>
</evidence>
<evidence type="ECO:0000256" key="5">
    <source>
        <dbReference type="ARBA" id="ARBA00022989"/>
    </source>
</evidence>
<dbReference type="Pfam" id="PF13440">
    <property type="entry name" value="Polysacc_synt_3"/>
    <property type="match status" value="1"/>
</dbReference>
<keyword evidence="3" id="KW-1003">Cell membrane</keyword>
<comment type="similarity">
    <text evidence="2">Belongs to the polysaccharide synthase family.</text>
</comment>
<evidence type="ECO:0000256" key="1">
    <source>
        <dbReference type="ARBA" id="ARBA00004651"/>
    </source>
</evidence>
<keyword evidence="6 7" id="KW-0472">Membrane</keyword>
<name>A0A7K0I605_PARDI</name>
<evidence type="ECO:0000256" key="6">
    <source>
        <dbReference type="ARBA" id="ARBA00023136"/>
    </source>
</evidence>
<feature type="transmembrane region" description="Helical" evidence="7">
    <location>
        <begin position="149"/>
        <end position="167"/>
    </location>
</feature>
<dbReference type="AlphaFoldDB" id="A0A7K0I605"/>
<dbReference type="RefSeq" id="WP_154398675.1">
    <property type="nucleotide sequence ID" value="NZ_WKNE01000078.1"/>
</dbReference>
<evidence type="ECO:0000256" key="4">
    <source>
        <dbReference type="ARBA" id="ARBA00022692"/>
    </source>
</evidence>
<feature type="transmembrane region" description="Helical" evidence="7">
    <location>
        <begin position="81"/>
        <end position="104"/>
    </location>
</feature>
<protein>
    <submittedName>
        <fullName evidence="8">Oligosaccharide flippase family protein</fullName>
    </submittedName>
</protein>
<proteinExistence type="inferred from homology"/>
<evidence type="ECO:0000313" key="9">
    <source>
        <dbReference type="Proteomes" id="UP000432516"/>
    </source>
</evidence>
<gene>
    <name evidence="8" type="ORF">GKD68_22660</name>
</gene>
<comment type="subcellular location">
    <subcellularLocation>
        <location evidence="1">Cell membrane</location>
        <topology evidence="1">Multi-pass membrane protein</topology>
    </subcellularLocation>
</comment>
<evidence type="ECO:0000256" key="2">
    <source>
        <dbReference type="ARBA" id="ARBA00007430"/>
    </source>
</evidence>
<comment type="caution">
    <text evidence="8">The sequence shown here is derived from an EMBL/GenBank/DDBJ whole genome shotgun (WGS) entry which is preliminary data.</text>
</comment>
<dbReference type="GO" id="GO:0005886">
    <property type="term" value="C:plasma membrane"/>
    <property type="evidence" value="ECO:0007669"/>
    <property type="project" value="UniProtKB-SubCell"/>
</dbReference>
<feature type="non-terminal residue" evidence="8">
    <location>
        <position position="227"/>
    </location>
</feature>
<evidence type="ECO:0000313" key="8">
    <source>
        <dbReference type="EMBL" id="MRZ57487.1"/>
    </source>
</evidence>
<organism evidence="8 9">
    <name type="scientific">Parabacteroides distasonis</name>
    <dbReference type="NCBI Taxonomy" id="823"/>
    <lineage>
        <taxon>Bacteria</taxon>
        <taxon>Pseudomonadati</taxon>
        <taxon>Bacteroidota</taxon>
        <taxon>Bacteroidia</taxon>
        <taxon>Bacteroidales</taxon>
        <taxon>Tannerellaceae</taxon>
        <taxon>Parabacteroides</taxon>
    </lineage>
</organism>
<evidence type="ECO:0000256" key="7">
    <source>
        <dbReference type="SAM" id="Phobius"/>
    </source>
</evidence>
<feature type="transmembrane region" description="Helical" evidence="7">
    <location>
        <begin position="21"/>
        <end position="39"/>
    </location>
</feature>